<dbReference type="GO" id="GO:0061343">
    <property type="term" value="P:cell adhesion involved in heart morphogenesis"/>
    <property type="evidence" value="ECO:0007669"/>
    <property type="project" value="TreeGrafter"/>
</dbReference>
<evidence type="ECO:0000313" key="3">
    <source>
        <dbReference type="Proteomes" id="UP000272942"/>
    </source>
</evidence>
<protein>
    <submittedName>
        <fullName evidence="4">Endo/exonuclease/phosphatase domain-containing protein</fullName>
    </submittedName>
</protein>
<evidence type="ECO:0000313" key="4">
    <source>
        <dbReference type="WBParaSite" id="ECPE_0001135501-mRNA-1"/>
    </source>
</evidence>
<dbReference type="GO" id="GO:0003824">
    <property type="term" value="F:catalytic activity"/>
    <property type="evidence" value="ECO:0007669"/>
    <property type="project" value="InterPro"/>
</dbReference>
<evidence type="ECO:0000313" key="2">
    <source>
        <dbReference type="EMBL" id="VDP88334.1"/>
    </source>
</evidence>
<dbReference type="OrthoDB" id="6286496at2759"/>
<reference evidence="2 3" key="2">
    <citation type="submission" date="2018-11" db="EMBL/GenBank/DDBJ databases">
        <authorList>
            <consortium name="Pathogen Informatics"/>
        </authorList>
    </citation>
    <scope>NUCLEOTIDE SEQUENCE [LARGE SCALE GENOMIC DNA]</scope>
    <source>
        <strain evidence="2 3">Egypt</strain>
    </source>
</reference>
<gene>
    <name evidence="2" type="ORF">ECPE_LOCUS11318</name>
</gene>
<dbReference type="WBParaSite" id="ECPE_0001135501-mRNA-1">
    <property type="protein sequence ID" value="ECPE_0001135501-mRNA-1"/>
    <property type="gene ID" value="ECPE_0001135501"/>
</dbReference>
<reference evidence="4" key="1">
    <citation type="submission" date="2016-06" db="UniProtKB">
        <authorList>
            <consortium name="WormBaseParasite"/>
        </authorList>
    </citation>
    <scope>IDENTIFICATION</scope>
</reference>
<dbReference type="GO" id="GO:0031012">
    <property type="term" value="C:extracellular matrix"/>
    <property type="evidence" value="ECO:0007669"/>
    <property type="project" value="TreeGrafter"/>
</dbReference>
<dbReference type="AlphaFoldDB" id="A0A183AWI5"/>
<dbReference type="SUPFAM" id="SSF56219">
    <property type="entry name" value="DNase I-like"/>
    <property type="match status" value="1"/>
</dbReference>
<evidence type="ECO:0000259" key="1">
    <source>
        <dbReference type="Pfam" id="PF14529"/>
    </source>
</evidence>
<sequence length="161" mass="17850">MANKDDALLLTLRTAARHNGKLLILGDFNTPKINWSEESAQPGSFGSAVLNLLHDEALVQHVSGDTRWRDGSRPTRWDVVLTKGANDIRNSQVMTPLSKSDHALLHITMSLRGSTAPDKERTNYGGMNQAQLLSGANVITWEMEPSEPQEESWNLVKSNLF</sequence>
<dbReference type="Proteomes" id="UP000272942">
    <property type="component" value="Unassembled WGS sequence"/>
</dbReference>
<proteinExistence type="predicted"/>
<dbReference type="PANTHER" id="PTHR33395:SF22">
    <property type="entry name" value="REVERSE TRANSCRIPTASE DOMAIN-CONTAINING PROTEIN"/>
    <property type="match status" value="1"/>
</dbReference>
<dbReference type="Pfam" id="PF14529">
    <property type="entry name" value="Exo_endo_phos_2"/>
    <property type="match status" value="1"/>
</dbReference>
<organism evidence="4">
    <name type="scientific">Echinostoma caproni</name>
    <dbReference type="NCBI Taxonomy" id="27848"/>
    <lineage>
        <taxon>Eukaryota</taxon>
        <taxon>Metazoa</taxon>
        <taxon>Spiralia</taxon>
        <taxon>Lophotrochozoa</taxon>
        <taxon>Platyhelminthes</taxon>
        <taxon>Trematoda</taxon>
        <taxon>Digenea</taxon>
        <taxon>Plagiorchiida</taxon>
        <taxon>Echinostomata</taxon>
        <taxon>Echinostomatoidea</taxon>
        <taxon>Echinostomatidae</taxon>
        <taxon>Echinostoma</taxon>
    </lineage>
</organism>
<dbReference type="Gene3D" id="3.60.10.10">
    <property type="entry name" value="Endonuclease/exonuclease/phosphatase"/>
    <property type="match status" value="1"/>
</dbReference>
<dbReference type="GO" id="GO:0007508">
    <property type="term" value="P:larval heart development"/>
    <property type="evidence" value="ECO:0007669"/>
    <property type="project" value="TreeGrafter"/>
</dbReference>
<dbReference type="EMBL" id="UZAN01050606">
    <property type="protein sequence ID" value="VDP88334.1"/>
    <property type="molecule type" value="Genomic_DNA"/>
</dbReference>
<dbReference type="InterPro" id="IPR036691">
    <property type="entry name" value="Endo/exonu/phosph_ase_sf"/>
</dbReference>
<dbReference type="PANTHER" id="PTHR33395">
    <property type="entry name" value="TRANSCRIPTASE, PUTATIVE-RELATED-RELATED"/>
    <property type="match status" value="1"/>
</dbReference>
<dbReference type="InterPro" id="IPR005135">
    <property type="entry name" value="Endo/exonuclease/phosphatase"/>
</dbReference>
<accession>A0A183AWI5</accession>
<feature type="domain" description="Endonuclease/exonuclease/phosphatase" evidence="1">
    <location>
        <begin position="9"/>
        <end position="104"/>
    </location>
</feature>
<keyword evidence="3" id="KW-1185">Reference proteome</keyword>
<name>A0A183AWI5_9TREM</name>